<evidence type="ECO:0000313" key="9">
    <source>
        <dbReference type="Proteomes" id="UP000179221"/>
    </source>
</evidence>
<evidence type="ECO:0000256" key="5">
    <source>
        <dbReference type="HAMAP-Rule" id="MF_00008"/>
    </source>
</evidence>
<comment type="subcellular location">
    <subcellularLocation>
        <location evidence="5">Cytoplasm</location>
    </subcellularLocation>
</comment>
<dbReference type="NCBIfam" id="TIGR03284">
    <property type="entry name" value="thym_sym"/>
    <property type="match status" value="1"/>
</dbReference>
<feature type="active site" description="Nucleophile" evidence="5">
    <location>
        <position position="181"/>
    </location>
</feature>
<feature type="binding site" description="in other chain" evidence="5">
    <location>
        <position position="22"/>
    </location>
    <ligand>
        <name>dUMP</name>
        <dbReference type="ChEBI" id="CHEBI:246422"/>
        <note>ligand shared between dimeric partners</note>
    </ligand>
</feature>
<evidence type="ECO:0000256" key="6">
    <source>
        <dbReference type="PROSITE-ProRule" id="PRU10016"/>
    </source>
</evidence>
<dbReference type="GO" id="GO:0006231">
    <property type="term" value="P:dTMP biosynthetic process"/>
    <property type="evidence" value="ECO:0007669"/>
    <property type="project" value="UniProtKB-UniRule"/>
</dbReference>
<feature type="binding site" evidence="5">
    <location>
        <position position="204"/>
    </location>
    <ligand>
        <name>(6R)-5,10-methylene-5,6,7,8-tetrahydrofolate</name>
        <dbReference type="ChEBI" id="CHEBI:15636"/>
    </ligand>
</feature>
<evidence type="ECO:0000259" key="7">
    <source>
        <dbReference type="Pfam" id="PF00303"/>
    </source>
</evidence>
<dbReference type="PANTHER" id="PTHR11548:SF1">
    <property type="entry name" value="THYMIDYLATE SYNTHASE 1"/>
    <property type="match status" value="1"/>
</dbReference>
<evidence type="ECO:0000256" key="3">
    <source>
        <dbReference type="ARBA" id="ARBA00022679"/>
    </source>
</evidence>
<gene>
    <name evidence="5" type="primary">thyA</name>
    <name evidence="8" type="ORF">A2628_05760</name>
</gene>
<evidence type="ECO:0000256" key="1">
    <source>
        <dbReference type="ARBA" id="ARBA00011947"/>
    </source>
</evidence>
<evidence type="ECO:0000313" key="8">
    <source>
        <dbReference type="EMBL" id="OGM26918.1"/>
    </source>
</evidence>
<dbReference type="EC" id="2.1.1.45" evidence="1 5"/>
<keyword evidence="5" id="KW-0963">Cytoplasm</keyword>
<feature type="binding site" description="in other chain" evidence="5">
    <location>
        <begin position="201"/>
        <end position="204"/>
    </location>
    <ligand>
        <name>dUMP</name>
        <dbReference type="ChEBI" id="CHEBI:246422"/>
        <note>ligand shared between dimeric partners</note>
    </ligand>
</feature>
<dbReference type="SUPFAM" id="SSF55831">
    <property type="entry name" value="Thymidylate synthase/dCMP hydroxymethylase"/>
    <property type="match status" value="1"/>
</dbReference>
<evidence type="ECO:0000256" key="2">
    <source>
        <dbReference type="ARBA" id="ARBA00022603"/>
    </source>
</evidence>
<dbReference type="NCBIfam" id="NF002496">
    <property type="entry name" value="PRK01827.1-2"/>
    <property type="match status" value="1"/>
</dbReference>
<name>A0A1F7YJY9_9BACT</name>
<proteinExistence type="inferred from homology"/>
<feature type="active site" evidence="6">
    <location>
        <position position="181"/>
    </location>
</feature>
<dbReference type="InterPro" id="IPR020940">
    <property type="entry name" value="Thymidylate_synthase_AS"/>
</dbReference>
<dbReference type="GO" id="GO:0004799">
    <property type="term" value="F:thymidylate synthase activity"/>
    <property type="evidence" value="ECO:0007669"/>
    <property type="project" value="UniProtKB-UniRule"/>
</dbReference>
<keyword evidence="4 5" id="KW-0545">Nucleotide biosynthesis</keyword>
<dbReference type="Gene3D" id="3.30.572.10">
    <property type="entry name" value="Thymidylate synthase/dCMP hydroxymethylase domain"/>
    <property type="match status" value="1"/>
</dbReference>
<feature type="binding site" evidence="5">
    <location>
        <position position="298"/>
    </location>
    <ligand>
        <name>(6R)-5,10-methylene-5,6,7,8-tetrahydrofolate</name>
        <dbReference type="ChEBI" id="CHEBI:15636"/>
    </ligand>
</feature>
<dbReference type="InterPro" id="IPR036926">
    <property type="entry name" value="Thymidate_synth/dCMP_Mease_sf"/>
</dbReference>
<dbReference type="PROSITE" id="PS00091">
    <property type="entry name" value="THYMIDYLATE_SYNTHASE"/>
    <property type="match status" value="1"/>
</dbReference>
<reference evidence="8 9" key="1">
    <citation type="journal article" date="2016" name="Nat. Commun.">
        <title>Thousands of microbial genomes shed light on interconnected biogeochemical processes in an aquifer system.</title>
        <authorList>
            <person name="Anantharaman K."/>
            <person name="Brown C.T."/>
            <person name="Hug L.A."/>
            <person name="Sharon I."/>
            <person name="Castelle C.J."/>
            <person name="Probst A.J."/>
            <person name="Thomas B.C."/>
            <person name="Singh A."/>
            <person name="Wilkins M.J."/>
            <person name="Karaoz U."/>
            <person name="Brodie E.L."/>
            <person name="Williams K.H."/>
            <person name="Hubbard S.S."/>
            <person name="Banfield J.F."/>
        </authorList>
    </citation>
    <scope>NUCLEOTIDE SEQUENCE [LARGE SCALE GENOMIC DNA]</scope>
</reference>
<comment type="caution">
    <text evidence="8">The sequence shown here is derived from an EMBL/GenBank/DDBJ whole genome shotgun (WGS) entry which is preliminary data.</text>
</comment>
<comment type="function">
    <text evidence="5">Catalyzes the reductive methylation of 2'-deoxyuridine-5'-monophosphate (dUMP) to 2'-deoxythymidine-5'-monophosphate (dTMP) while utilizing 5,10-methylenetetrahydrofolate (mTHF) as the methyl donor and reductant in the reaction, yielding dihydrofolate (DHF) as a by-product. This enzymatic reaction provides an intracellular de novo source of dTMP, an essential precursor for DNA biosynthesis.</text>
</comment>
<dbReference type="Pfam" id="PF00303">
    <property type="entry name" value="Thymidylat_synt"/>
    <property type="match status" value="1"/>
</dbReference>
<dbReference type="InterPro" id="IPR045097">
    <property type="entry name" value="Thymidate_synth/dCMP_Mease"/>
</dbReference>
<comment type="subunit">
    <text evidence="5">Homodimer.</text>
</comment>
<dbReference type="InterPro" id="IPR000398">
    <property type="entry name" value="Thymidylate_synthase"/>
</dbReference>
<dbReference type="PANTHER" id="PTHR11548">
    <property type="entry name" value="THYMIDYLATE SYNTHASE 1"/>
    <property type="match status" value="1"/>
</dbReference>
<comment type="caution">
    <text evidence="5">Lacks conserved residue(s) required for the propagation of feature annotation.</text>
</comment>
<keyword evidence="2 5" id="KW-0489">Methyltransferase</keyword>
<dbReference type="GO" id="GO:0032259">
    <property type="term" value="P:methylation"/>
    <property type="evidence" value="ECO:0007669"/>
    <property type="project" value="UniProtKB-KW"/>
</dbReference>
<dbReference type="EMBL" id="MGGL01000008">
    <property type="protein sequence ID" value="OGM26918.1"/>
    <property type="molecule type" value="Genomic_DNA"/>
</dbReference>
<dbReference type="CDD" id="cd00351">
    <property type="entry name" value="TS_Pyrimidine_HMase"/>
    <property type="match status" value="1"/>
</dbReference>
<organism evidence="8 9">
    <name type="scientific">Candidatus Woesebacteria bacterium RIFCSPHIGHO2_01_FULL_40_22</name>
    <dbReference type="NCBI Taxonomy" id="1802499"/>
    <lineage>
        <taxon>Bacteria</taxon>
        <taxon>Candidatus Woeseibacteriota</taxon>
    </lineage>
</organism>
<dbReference type="UniPathway" id="UPA00575"/>
<dbReference type="GO" id="GO:0005829">
    <property type="term" value="C:cytosol"/>
    <property type="evidence" value="ECO:0007669"/>
    <property type="project" value="TreeGrafter"/>
</dbReference>
<feature type="binding site" evidence="5">
    <location>
        <begin position="161"/>
        <end position="162"/>
    </location>
    <ligand>
        <name>dUMP</name>
        <dbReference type="ChEBI" id="CHEBI:246422"/>
        <note>ligand shared between dimeric partners</note>
    </ligand>
</feature>
<feature type="binding site" description="in other chain" evidence="5">
    <location>
        <position position="212"/>
    </location>
    <ligand>
        <name>dUMP</name>
        <dbReference type="ChEBI" id="CHEBI:246422"/>
        <note>ligand shared between dimeric partners</note>
    </ligand>
</feature>
<dbReference type="GO" id="GO:0006235">
    <property type="term" value="P:dTTP biosynthetic process"/>
    <property type="evidence" value="ECO:0007669"/>
    <property type="project" value="UniProtKB-UniRule"/>
</dbReference>
<dbReference type="InterPro" id="IPR023451">
    <property type="entry name" value="Thymidate_synth/dCMP_Mease_dom"/>
</dbReference>
<accession>A0A1F7YJY9</accession>
<dbReference type="AlphaFoldDB" id="A0A1F7YJY9"/>
<dbReference type="Proteomes" id="UP000179221">
    <property type="component" value="Unassembled WGS sequence"/>
</dbReference>
<comment type="pathway">
    <text evidence="5">Pyrimidine metabolism; dTTP biosynthesis.</text>
</comment>
<comment type="similarity">
    <text evidence="5">Belongs to the thymidylate synthase family. Bacterial-type ThyA subfamily.</text>
</comment>
<dbReference type="PRINTS" id="PR00108">
    <property type="entry name" value="THYMDSNTHASE"/>
</dbReference>
<sequence length="299" mass="35136">MIPYLNLLQDILDNGVVEKSERTGTGTKKVFGRQLRFDLSQGFPLLTTKKMFMKGVIYELLWFISGNSNIRYLVKNDVNIWNEWPYQNYLKAKGLEKRYLTYTKKWQKEKERFIQKIITDEKFAEKYGDCGPFYGVQWRNFSGVDQLSRVVSEIKKNPASRRLIVNAWNAPLISRMALPPCHVMYQFQVSKEKLSCMMYQRSVDTFLGLPFNIASYALLTMMVAQVTNNKPGDLVLALADTHLYLNHIELAKEQLKRKPYKLPKMKINPKVNSVFRFRYEDFELKNYKFYPTIKAQISV</sequence>
<feature type="domain" description="Thymidylate synthase/dCMP hydroxymethylase" evidence="7">
    <location>
        <begin position="4"/>
        <end position="299"/>
    </location>
</feature>
<keyword evidence="3 5" id="KW-0808">Transferase</keyword>
<feature type="binding site" description="in other chain" evidence="5">
    <location>
        <begin position="242"/>
        <end position="244"/>
    </location>
    <ligand>
        <name>dUMP</name>
        <dbReference type="ChEBI" id="CHEBI:246422"/>
        <note>ligand shared between dimeric partners</note>
    </ligand>
</feature>
<comment type="catalytic activity">
    <reaction evidence="5">
        <text>dUMP + (6R)-5,10-methylene-5,6,7,8-tetrahydrofolate = 7,8-dihydrofolate + dTMP</text>
        <dbReference type="Rhea" id="RHEA:12104"/>
        <dbReference type="ChEBI" id="CHEBI:15636"/>
        <dbReference type="ChEBI" id="CHEBI:57451"/>
        <dbReference type="ChEBI" id="CHEBI:63528"/>
        <dbReference type="ChEBI" id="CHEBI:246422"/>
        <dbReference type="EC" id="2.1.1.45"/>
    </reaction>
</comment>
<dbReference type="HAMAP" id="MF_00008">
    <property type="entry name" value="Thymidy_synth_bact"/>
    <property type="match status" value="1"/>
</dbReference>
<protein>
    <recommendedName>
        <fullName evidence="1 5">Thymidylate synthase</fullName>
        <shortName evidence="5">TS</shortName>
        <shortName evidence="5">TSase</shortName>
        <ecNumber evidence="1 5">2.1.1.45</ecNumber>
    </recommendedName>
</protein>
<evidence type="ECO:0000256" key="4">
    <source>
        <dbReference type="ARBA" id="ARBA00022727"/>
    </source>
</evidence>